<name>A0ACB9DME5_ARCLA</name>
<evidence type="ECO:0000313" key="1">
    <source>
        <dbReference type="EMBL" id="KAI3747621.1"/>
    </source>
</evidence>
<evidence type="ECO:0000313" key="2">
    <source>
        <dbReference type="Proteomes" id="UP001055879"/>
    </source>
</evidence>
<organism evidence="1 2">
    <name type="scientific">Arctium lappa</name>
    <name type="common">Greater burdock</name>
    <name type="synonym">Lappa major</name>
    <dbReference type="NCBI Taxonomy" id="4217"/>
    <lineage>
        <taxon>Eukaryota</taxon>
        <taxon>Viridiplantae</taxon>
        <taxon>Streptophyta</taxon>
        <taxon>Embryophyta</taxon>
        <taxon>Tracheophyta</taxon>
        <taxon>Spermatophyta</taxon>
        <taxon>Magnoliopsida</taxon>
        <taxon>eudicotyledons</taxon>
        <taxon>Gunneridae</taxon>
        <taxon>Pentapetalae</taxon>
        <taxon>asterids</taxon>
        <taxon>campanulids</taxon>
        <taxon>Asterales</taxon>
        <taxon>Asteraceae</taxon>
        <taxon>Carduoideae</taxon>
        <taxon>Cardueae</taxon>
        <taxon>Arctiinae</taxon>
        <taxon>Arctium</taxon>
    </lineage>
</organism>
<dbReference type="EMBL" id="CM042049">
    <property type="protein sequence ID" value="KAI3747621.1"/>
    <property type="molecule type" value="Genomic_DNA"/>
</dbReference>
<gene>
    <name evidence="1" type="ORF">L6452_10144</name>
</gene>
<dbReference type="Proteomes" id="UP001055879">
    <property type="component" value="Linkage Group LG03"/>
</dbReference>
<comment type="caution">
    <text evidence="1">The sequence shown here is derived from an EMBL/GenBank/DDBJ whole genome shotgun (WGS) entry which is preliminary data.</text>
</comment>
<proteinExistence type="predicted"/>
<reference evidence="2" key="1">
    <citation type="journal article" date="2022" name="Mol. Ecol. Resour.">
        <title>The genomes of chicory, endive, great burdock and yacon provide insights into Asteraceae palaeo-polyploidization history and plant inulin production.</title>
        <authorList>
            <person name="Fan W."/>
            <person name="Wang S."/>
            <person name="Wang H."/>
            <person name="Wang A."/>
            <person name="Jiang F."/>
            <person name="Liu H."/>
            <person name="Zhao H."/>
            <person name="Xu D."/>
            <person name="Zhang Y."/>
        </authorList>
    </citation>
    <scope>NUCLEOTIDE SEQUENCE [LARGE SCALE GENOMIC DNA]</scope>
    <source>
        <strain evidence="2">cv. Niubang</strain>
    </source>
</reference>
<reference evidence="1 2" key="2">
    <citation type="journal article" date="2022" name="Mol. Ecol. Resour.">
        <title>The genomes of chicory, endive, great burdock and yacon provide insights into Asteraceae paleo-polyploidization history and plant inulin production.</title>
        <authorList>
            <person name="Fan W."/>
            <person name="Wang S."/>
            <person name="Wang H."/>
            <person name="Wang A."/>
            <person name="Jiang F."/>
            <person name="Liu H."/>
            <person name="Zhao H."/>
            <person name="Xu D."/>
            <person name="Zhang Y."/>
        </authorList>
    </citation>
    <scope>NUCLEOTIDE SEQUENCE [LARGE SCALE GENOMIC DNA]</scope>
    <source>
        <strain evidence="2">cv. Niubang</strain>
    </source>
</reference>
<sequence>MVVFNRPSFADSCLFLELDSWFDHVIEFRKATLKHHHGYGHLKDLFYLLINFILKGTFMFTRWGKIR</sequence>
<keyword evidence="2" id="KW-1185">Reference proteome</keyword>
<accession>A0ACB9DME5</accession>
<protein>
    <submittedName>
        <fullName evidence="1">Uncharacterized protein</fullName>
    </submittedName>
</protein>